<dbReference type="Proteomes" id="UP000011131">
    <property type="component" value="Chromosome"/>
</dbReference>
<dbReference type="eggNOG" id="COG0793">
    <property type="taxonomic scope" value="Bacteria"/>
</dbReference>
<dbReference type="Gene3D" id="3.90.226.10">
    <property type="entry name" value="2-enoyl-CoA Hydratase, Chain A, domain 1"/>
    <property type="match status" value="1"/>
</dbReference>
<dbReference type="InterPro" id="IPR005151">
    <property type="entry name" value="Tail-specific_protease"/>
</dbReference>
<dbReference type="GO" id="GO:0030288">
    <property type="term" value="C:outer membrane-bounded periplasmic space"/>
    <property type="evidence" value="ECO:0007669"/>
    <property type="project" value="TreeGrafter"/>
</dbReference>
<dbReference type="InterPro" id="IPR029045">
    <property type="entry name" value="ClpP/crotonase-like_dom_sf"/>
</dbReference>
<evidence type="ECO:0000259" key="1">
    <source>
        <dbReference type="Pfam" id="PF03572"/>
    </source>
</evidence>
<feature type="domain" description="Tail specific protease" evidence="1">
    <location>
        <begin position="561"/>
        <end position="711"/>
    </location>
</feature>
<dbReference type="GO" id="GO:0007165">
    <property type="term" value="P:signal transduction"/>
    <property type="evidence" value="ECO:0007669"/>
    <property type="project" value="TreeGrafter"/>
</dbReference>
<dbReference type="SUPFAM" id="SSF52096">
    <property type="entry name" value="ClpP/crotonase"/>
    <property type="match status" value="1"/>
</dbReference>
<dbReference type="AlphaFoldDB" id="L7U0F1"/>
<keyword evidence="3" id="KW-1185">Reference proteome</keyword>
<dbReference type="GO" id="GO:0006508">
    <property type="term" value="P:proteolysis"/>
    <property type="evidence" value="ECO:0007669"/>
    <property type="project" value="InterPro"/>
</dbReference>
<gene>
    <name evidence="2" type="ordered locus">MYSTI_00932</name>
</gene>
<accession>L7U0F1</accession>
<reference evidence="2 3" key="1">
    <citation type="journal article" date="2013" name="Genome Announc.">
        <title>Complete genome sequence of Myxococcus stipitatus strain DSM 14675, a fruiting myxobacterium.</title>
        <authorList>
            <person name="Huntley S."/>
            <person name="Kneip S."/>
            <person name="Treuner-Lange A."/>
            <person name="Sogaard-Andersen L."/>
        </authorList>
    </citation>
    <scope>NUCLEOTIDE SEQUENCE [LARGE SCALE GENOMIC DNA]</scope>
    <source>
        <strain evidence="3">DSM 14675 / JCM 12634 / Mx s8</strain>
    </source>
</reference>
<evidence type="ECO:0000313" key="2">
    <source>
        <dbReference type="EMBL" id="AGC42281.1"/>
    </source>
</evidence>
<proteinExistence type="predicted"/>
<protein>
    <submittedName>
        <fullName evidence="2">Peptidase, S41 family protein</fullName>
    </submittedName>
</protein>
<dbReference type="PATRIC" id="fig|1278073.3.peg.971"/>
<organism evidence="2 3">
    <name type="scientific">Myxococcus stipitatus (strain DSM 14675 / JCM 12634 / Mx s8)</name>
    <dbReference type="NCBI Taxonomy" id="1278073"/>
    <lineage>
        <taxon>Bacteria</taxon>
        <taxon>Pseudomonadati</taxon>
        <taxon>Myxococcota</taxon>
        <taxon>Myxococcia</taxon>
        <taxon>Myxococcales</taxon>
        <taxon>Cystobacterineae</taxon>
        <taxon>Myxococcaceae</taxon>
        <taxon>Myxococcus</taxon>
    </lineage>
</organism>
<evidence type="ECO:0000313" key="3">
    <source>
        <dbReference type="Proteomes" id="UP000011131"/>
    </source>
</evidence>
<dbReference type="GO" id="GO:0008236">
    <property type="term" value="F:serine-type peptidase activity"/>
    <property type="evidence" value="ECO:0007669"/>
    <property type="project" value="InterPro"/>
</dbReference>
<dbReference type="HOGENOM" id="CLU_372070_0_0_7"/>
<dbReference type="PANTHER" id="PTHR32060">
    <property type="entry name" value="TAIL-SPECIFIC PROTEASE"/>
    <property type="match status" value="1"/>
</dbReference>
<name>L7U0F1_MYXSD</name>
<dbReference type="KEGG" id="msd:MYSTI_00932"/>
<dbReference type="GO" id="GO:0004175">
    <property type="term" value="F:endopeptidase activity"/>
    <property type="evidence" value="ECO:0007669"/>
    <property type="project" value="TreeGrafter"/>
</dbReference>
<dbReference type="RefSeq" id="WP_015346544.1">
    <property type="nucleotide sequence ID" value="NC_020126.1"/>
</dbReference>
<dbReference type="STRING" id="1278073.MYSTI_00932"/>
<dbReference type="EMBL" id="CP004025">
    <property type="protein sequence ID" value="AGC42281.1"/>
    <property type="molecule type" value="Genomic_DNA"/>
</dbReference>
<dbReference type="PANTHER" id="PTHR32060:SF30">
    <property type="entry name" value="CARBOXY-TERMINAL PROCESSING PROTEASE CTPA"/>
    <property type="match status" value="1"/>
</dbReference>
<dbReference type="Pfam" id="PF03572">
    <property type="entry name" value="Peptidase_S41"/>
    <property type="match status" value="1"/>
</dbReference>
<dbReference type="OrthoDB" id="8365150at2"/>
<sequence length="747" mass="81564">MRRGHLSWVAVLLFAITNLPSRGLAQQAPEARSAERRIQLVKLWGTVRFRHPQALSKPAEWDAAFLAALPKVEAAKDAQSYAAAVQGMLAALGDPATLVEPETPPATSIPPPTLRALKSWEKDVLVLDLRNLLGPEAQSAWAELEQSVDADAAKARAVVLDLRMRGLTRYGLPWVLPALLPHFIEGELSVPGMREVAHMGLKPQDGEQSVHDTHFLVSASSLITGTPGKKPALLVFLVDPSTALDLSVLALQAQGKALLVTEGPLDDSSINLQIPLPLGEGYRALMSSNEPVLPLSADLARPVRVRMDGPDEGMRQALALATRPPKRGSLPARTPRPLATWRPEPAYPEALYPSRELRILAGAKLWTAVDSFFAYPDLMDRPWESRLPELLEKMEKTRNATEYVLALAEAGTWLRDGHVHVRGHPELQRFFGVSAPVWVTDIDGKAVVLDVFVPESMPGLAVGDIIEKVNGEPIDERARKFAPYTSASTPDFHRHVTLRRALAGPDGSEARLTVRDAKGVKEVKVTYRQGLGFPPSSRKEAFQLLDGNIGLVDFALLEAWQVPALFEKLKDTRGIVFDLRNYPRGSLWALAPYLDVKGSRPFALGESPFVGGLHSGWLKNTSHASPNAPFKYQGRTVTLIDTRTMSQAEHTGLMLEATADTVFVGSPTAGANGDITHAVLPGGVRFSFTGANIRHGDGRQLQRKGLEPHVKLRPTLAGLRAGRDELLERALQILKEKPAQPTSTRRE</sequence>